<dbReference type="EMBL" id="JAINDJ010000005">
    <property type="protein sequence ID" value="KAG9447618.1"/>
    <property type="molecule type" value="Genomic_DNA"/>
</dbReference>
<organism evidence="5 6">
    <name type="scientific">Aristolochia fimbriata</name>
    <name type="common">White veined hardy Dutchman's pipe vine</name>
    <dbReference type="NCBI Taxonomy" id="158543"/>
    <lineage>
        <taxon>Eukaryota</taxon>
        <taxon>Viridiplantae</taxon>
        <taxon>Streptophyta</taxon>
        <taxon>Embryophyta</taxon>
        <taxon>Tracheophyta</taxon>
        <taxon>Spermatophyta</taxon>
        <taxon>Magnoliopsida</taxon>
        <taxon>Magnoliidae</taxon>
        <taxon>Piperales</taxon>
        <taxon>Aristolochiaceae</taxon>
        <taxon>Aristolochia</taxon>
    </lineage>
</organism>
<dbReference type="AlphaFoldDB" id="A0AAV7EK77"/>
<dbReference type="PANTHER" id="PTHR10146:SF14">
    <property type="entry name" value="PYRIDOXAL PHOSPHATE HOMEOSTASIS PROTEIN"/>
    <property type="match status" value="1"/>
</dbReference>
<evidence type="ECO:0000313" key="5">
    <source>
        <dbReference type="EMBL" id="KAG9447618.1"/>
    </source>
</evidence>
<feature type="modified residue" description="N6-(pyridoxal phosphate)lysine" evidence="2">
    <location>
        <position position="84"/>
    </location>
</feature>
<dbReference type="InterPro" id="IPR011078">
    <property type="entry name" value="PyrdxlP_homeostasis"/>
</dbReference>
<keyword evidence="6" id="KW-1185">Reference proteome</keyword>
<dbReference type="Pfam" id="PF01168">
    <property type="entry name" value="Ala_racemase_N"/>
    <property type="match status" value="1"/>
</dbReference>
<dbReference type="InterPro" id="IPR001608">
    <property type="entry name" value="Ala_racemase_N"/>
</dbReference>
<feature type="domain" description="Alanine racemase N-terminal" evidence="4">
    <location>
        <begin position="62"/>
        <end position="278"/>
    </location>
</feature>
<dbReference type="PANTHER" id="PTHR10146">
    <property type="entry name" value="PROLINE SYNTHETASE CO-TRANSCRIBED BACTERIAL HOMOLOG PROTEIN"/>
    <property type="match status" value="1"/>
</dbReference>
<protein>
    <recommendedName>
        <fullName evidence="2">Pyridoxal phosphate homeostasis protein</fullName>
        <shortName evidence="2">PLP homeostasis protein</shortName>
    </recommendedName>
</protein>
<dbReference type="PROSITE" id="PS01211">
    <property type="entry name" value="UPF0001"/>
    <property type="match status" value="1"/>
</dbReference>
<comment type="caution">
    <text evidence="5">The sequence shown here is derived from an EMBL/GenBank/DDBJ whole genome shotgun (WGS) entry which is preliminary data.</text>
</comment>
<evidence type="ECO:0000256" key="3">
    <source>
        <dbReference type="RuleBase" id="RU004514"/>
    </source>
</evidence>
<evidence type="ECO:0000259" key="4">
    <source>
        <dbReference type="Pfam" id="PF01168"/>
    </source>
</evidence>
<keyword evidence="1 2" id="KW-0663">Pyridoxal phosphate</keyword>
<gene>
    <name evidence="5" type="ORF">H6P81_013746</name>
</gene>
<evidence type="ECO:0000256" key="2">
    <source>
        <dbReference type="HAMAP-Rule" id="MF_03225"/>
    </source>
</evidence>
<comment type="similarity">
    <text evidence="2 3">Belongs to the pyridoxal phosphate-binding protein YggS/PROSC family.</text>
</comment>
<dbReference type="FunFam" id="3.20.20.10:FF:000014">
    <property type="entry name" value="Pyridoxal phosphate homeostasis protein"/>
    <property type="match status" value="1"/>
</dbReference>
<dbReference type="InterPro" id="IPR029066">
    <property type="entry name" value="PLP-binding_barrel"/>
</dbReference>
<evidence type="ECO:0000313" key="6">
    <source>
        <dbReference type="Proteomes" id="UP000825729"/>
    </source>
</evidence>
<proteinExistence type="inferred from homology"/>
<dbReference type="HAMAP" id="MF_02087">
    <property type="entry name" value="PLP_homeostasis"/>
    <property type="match status" value="1"/>
</dbReference>
<sequence>MLSLRNHRITPISAVRFAFSHAGEARIIENKEEQRKGKRQDQMAASAMEGAAVTALRSVMQRVHQAAEKSGRPADSVRVVAVSKTKPVSLVRQVYDAGHRCFGENYVQELVEKAPQLPEDIEWHFIGNLQSNKVKVLLSSVPNLYMVESVDDEKIANHLDRMVAGLGREPLKVLVQVNTSGEASKSGVEPSGCVELAKHVQLKCPNLEFSGLMTIGMLDYTSTPENFRALATCRMEVCKALEINEEQCELSMGMSGDFEQAIEMGSTNVRIGSTIFGPREYPKKT</sequence>
<dbReference type="GO" id="GO:0030170">
    <property type="term" value="F:pyridoxal phosphate binding"/>
    <property type="evidence" value="ECO:0007669"/>
    <property type="project" value="UniProtKB-UniRule"/>
</dbReference>
<comment type="function">
    <text evidence="2">Pyridoxal 5'-phosphate (PLP)-binding protein, which may be involved in intracellular homeostatic regulation of pyridoxal 5'-phosphate (PLP), the active form of vitamin B6.</text>
</comment>
<accession>A0AAV7EK77</accession>
<name>A0AAV7EK77_ARIFI</name>
<evidence type="ECO:0000256" key="1">
    <source>
        <dbReference type="ARBA" id="ARBA00022898"/>
    </source>
</evidence>
<dbReference type="Proteomes" id="UP000825729">
    <property type="component" value="Unassembled WGS sequence"/>
</dbReference>
<dbReference type="SUPFAM" id="SSF51419">
    <property type="entry name" value="PLP-binding barrel"/>
    <property type="match status" value="1"/>
</dbReference>
<dbReference type="NCBIfam" id="TIGR00044">
    <property type="entry name" value="YggS family pyridoxal phosphate-dependent enzyme"/>
    <property type="match status" value="1"/>
</dbReference>
<dbReference type="Gene3D" id="3.20.20.10">
    <property type="entry name" value="Alanine racemase"/>
    <property type="match status" value="1"/>
</dbReference>
<dbReference type="CDD" id="cd06822">
    <property type="entry name" value="PLPDE_III_YBL036c_euk"/>
    <property type="match status" value="1"/>
</dbReference>
<reference evidence="5 6" key="1">
    <citation type="submission" date="2021-07" db="EMBL/GenBank/DDBJ databases">
        <title>The Aristolochia fimbriata genome: insights into angiosperm evolution, floral development and chemical biosynthesis.</title>
        <authorList>
            <person name="Jiao Y."/>
        </authorList>
    </citation>
    <scope>NUCLEOTIDE SEQUENCE [LARGE SCALE GENOMIC DNA]</scope>
    <source>
        <strain evidence="5">IBCAS-2021</strain>
        <tissue evidence="5">Leaf</tissue>
    </source>
</reference>